<proteinExistence type="predicted"/>
<keyword evidence="2" id="KW-1185">Reference proteome</keyword>
<comment type="caution">
    <text evidence="1">The sequence shown here is derived from an EMBL/GenBank/DDBJ whole genome shotgun (WGS) entry which is preliminary data.</text>
</comment>
<evidence type="ECO:0000313" key="2">
    <source>
        <dbReference type="Proteomes" id="UP001482620"/>
    </source>
</evidence>
<dbReference type="Proteomes" id="UP001482620">
    <property type="component" value="Unassembled WGS sequence"/>
</dbReference>
<gene>
    <name evidence="1" type="ORF">ILYODFUR_014904</name>
</gene>
<evidence type="ECO:0000313" key="1">
    <source>
        <dbReference type="EMBL" id="MEQ2248006.1"/>
    </source>
</evidence>
<sequence length="119" mass="13867">MEKMVNNRLIYFLESKKKIKCYQFGFRKGRSTTDPALCLEHEIRRDLGYLLVFQQREPGLQFRHPRLQSYKNTTFISCTIITKGGRGVTEHLTQRAGERRVGERNSTTVAMVELKLTLS</sequence>
<reference evidence="1 2" key="1">
    <citation type="submission" date="2021-06" db="EMBL/GenBank/DDBJ databases">
        <authorList>
            <person name="Palmer J.M."/>
        </authorList>
    </citation>
    <scope>NUCLEOTIDE SEQUENCE [LARGE SCALE GENOMIC DNA]</scope>
    <source>
        <strain evidence="2">if_2019</strain>
        <tissue evidence="1">Muscle</tissue>
    </source>
</reference>
<dbReference type="EMBL" id="JAHRIQ010082377">
    <property type="protein sequence ID" value="MEQ2248006.1"/>
    <property type="molecule type" value="Genomic_DNA"/>
</dbReference>
<name>A0ABV0UTE4_9TELE</name>
<organism evidence="1 2">
    <name type="scientific">Ilyodon furcidens</name>
    <name type="common">goldbreast splitfin</name>
    <dbReference type="NCBI Taxonomy" id="33524"/>
    <lineage>
        <taxon>Eukaryota</taxon>
        <taxon>Metazoa</taxon>
        <taxon>Chordata</taxon>
        <taxon>Craniata</taxon>
        <taxon>Vertebrata</taxon>
        <taxon>Euteleostomi</taxon>
        <taxon>Actinopterygii</taxon>
        <taxon>Neopterygii</taxon>
        <taxon>Teleostei</taxon>
        <taxon>Neoteleostei</taxon>
        <taxon>Acanthomorphata</taxon>
        <taxon>Ovalentaria</taxon>
        <taxon>Atherinomorphae</taxon>
        <taxon>Cyprinodontiformes</taxon>
        <taxon>Goodeidae</taxon>
        <taxon>Ilyodon</taxon>
    </lineage>
</organism>
<protein>
    <recommendedName>
        <fullName evidence="3">Reverse transcriptase domain-containing protein</fullName>
    </recommendedName>
</protein>
<accession>A0ABV0UTE4</accession>
<evidence type="ECO:0008006" key="3">
    <source>
        <dbReference type="Google" id="ProtNLM"/>
    </source>
</evidence>